<gene>
    <name evidence="1" type="ORF">NZD86_21805</name>
</gene>
<reference evidence="1" key="1">
    <citation type="submission" date="2022-08" db="EMBL/GenBank/DDBJ databases">
        <title>Alicyclobacillus dauci DSM2870, complete genome.</title>
        <authorList>
            <person name="Wang Q."/>
            <person name="Cai R."/>
            <person name="Wang Z."/>
        </authorList>
    </citation>
    <scope>NUCLEOTIDE SEQUENCE</scope>
    <source>
        <strain evidence="1">DSM 28700</strain>
    </source>
</reference>
<proteinExistence type="predicted"/>
<accession>A0ABY6Z3J5</accession>
<evidence type="ECO:0000313" key="1">
    <source>
        <dbReference type="EMBL" id="WAH36776.1"/>
    </source>
</evidence>
<name>A0ABY6Z3J5_9BACL</name>
<keyword evidence="2" id="KW-1185">Reference proteome</keyword>
<dbReference type="Proteomes" id="UP001164803">
    <property type="component" value="Chromosome"/>
</dbReference>
<dbReference type="EMBL" id="CP104064">
    <property type="protein sequence ID" value="WAH36776.1"/>
    <property type="molecule type" value="Genomic_DNA"/>
</dbReference>
<evidence type="ECO:0000313" key="2">
    <source>
        <dbReference type="Proteomes" id="UP001164803"/>
    </source>
</evidence>
<protein>
    <submittedName>
        <fullName evidence="1">Uncharacterized protein</fullName>
    </submittedName>
</protein>
<dbReference type="RefSeq" id="WP_268044161.1">
    <property type="nucleotide sequence ID" value="NZ_CP104064.1"/>
</dbReference>
<sequence>MVIVYVSIGLLALGIGLVFANLRQSMKRLGQQHNALRGENMRLHLQHMELQQYCYALEMRIQYLERSRSILSHIVKHANIRDKVRTDRSLEVQNQYIS</sequence>
<organism evidence="1 2">
    <name type="scientific">Alicyclobacillus dauci</name>
    <dbReference type="NCBI Taxonomy" id="1475485"/>
    <lineage>
        <taxon>Bacteria</taxon>
        <taxon>Bacillati</taxon>
        <taxon>Bacillota</taxon>
        <taxon>Bacilli</taxon>
        <taxon>Bacillales</taxon>
        <taxon>Alicyclobacillaceae</taxon>
        <taxon>Alicyclobacillus</taxon>
    </lineage>
</organism>